<name>A0A4R6UAH2_9BACI</name>
<comment type="caution">
    <text evidence="3">The sequence shown here is derived from an EMBL/GenBank/DDBJ whole genome shotgun (WGS) entry which is preliminary data.</text>
</comment>
<reference evidence="3 4" key="1">
    <citation type="submission" date="2019-03" db="EMBL/GenBank/DDBJ databases">
        <title>Genomic Encyclopedia of Type Strains, Phase IV (KMG-IV): sequencing the most valuable type-strain genomes for metagenomic binning, comparative biology and taxonomic classification.</title>
        <authorList>
            <person name="Goeker M."/>
        </authorList>
    </citation>
    <scope>NUCLEOTIDE SEQUENCE [LARGE SCALE GENOMIC DNA]</scope>
    <source>
        <strain evidence="3 4">DSM 28697</strain>
    </source>
</reference>
<accession>A0A4R6UAH2</accession>
<dbReference type="PANTHER" id="PTHR35271:SF1">
    <property type="entry name" value="ABC TRANSPORTER, SUBSTRATE-BINDING LIPOPROTEIN"/>
    <property type="match status" value="1"/>
</dbReference>
<keyword evidence="2" id="KW-0732">Signal</keyword>
<evidence type="ECO:0000256" key="2">
    <source>
        <dbReference type="SAM" id="SignalP"/>
    </source>
</evidence>
<dbReference type="Pfam" id="PF04392">
    <property type="entry name" value="ABC_sub_bind"/>
    <property type="match status" value="1"/>
</dbReference>
<dbReference type="PROSITE" id="PS51257">
    <property type="entry name" value="PROKAR_LIPOPROTEIN"/>
    <property type="match status" value="1"/>
</dbReference>
<dbReference type="AlphaFoldDB" id="A0A4R6UAH2"/>
<evidence type="ECO:0000256" key="1">
    <source>
        <dbReference type="SAM" id="MobiDB-lite"/>
    </source>
</evidence>
<feature type="region of interest" description="Disordered" evidence="1">
    <location>
        <begin position="25"/>
        <end position="46"/>
    </location>
</feature>
<gene>
    <name evidence="3" type="ORF">EV213_10271</name>
</gene>
<dbReference type="InterPro" id="IPR007487">
    <property type="entry name" value="ABC_transpt-TYRBP-like"/>
</dbReference>
<dbReference type="SUPFAM" id="SSF53822">
    <property type="entry name" value="Periplasmic binding protein-like I"/>
    <property type="match status" value="1"/>
</dbReference>
<evidence type="ECO:0000313" key="4">
    <source>
        <dbReference type="Proteomes" id="UP000295632"/>
    </source>
</evidence>
<dbReference type="Gene3D" id="3.40.50.2300">
    <property type="match status" value="2"/>
</dbReference>
<keyword evidence="4" id="KW-1185">Reference proteome</keyword>
<proteinExistence type="predicted"/>
<sequence length="340" mass="35677">MTKKIWGLLSLCVLMLMVACGQNGGSSDTQEGADNESNEAAQGEGESYTVGVSQIVQHPSLDAATAGFKKAIEEAGLDVTFDEQNAQGDQNNIRNIVNNFISDEADLIFANATPMAQGALAATQDIPIVFTSVTEPIGADLVASLEEPGGNVTGTTDLAPDAVTKSIDFMVNELGVKTIGMVYNAGEQNSVYQVDLAKQAAEEAGATIEEATVATSADVKTAAESLVGSVDAFYVVTDNTVVSALESVILVAEENSIPLFVGELDSVERGGFAGFGFSYEDIGYAAGEMAVQILNGEATPAELPVQTPQTLTFEINKGAAERMGVEWKDEWNELADNIIE</sequence>
<dbReference type="PANTHER" id="PTHR35271">
    <property type="entry name" value="ABC TRANSPORTER, SUBSTRATE-BINDING LIPOPROTEIN-RELATED"/>
    <property type="match status" value="1"/>
</dbReference>
<protein>
    <submittedName>
        <fullName evidence="3">Putative ABC transport system substrate-binding protein</fullName>
    </submittedName>
</protein>
<dbReference type="InterPro" id="IPR028082">
    <property type="entry name" value="Peripla_BP_I"/>
</dbReference>
<dbReference type="Proteomes" id="UP000295632">
    <property type="component" value="Unassembled WGS sequence"/>
</dbReference>
<organism evidence="3 4">
    <name type="scientific">Aureibacillus halotolerans</name>
    <dbReference type="NCBI Taxonomy" id="1508390"/>
    <lineage>
        <taxon>Bacteria</taxon>
        <taxon>Bacillati</taxon>
        <taxon>Bacillota</taxon>
        <taxon>Bacilli</taxon>
        <taxon>Bacillales</taxon>
        <taxon>Bacillaceae</taxon>
        <taxon>Aureibacillus</taxon>
    </lineage>
</organism>
<dbReference type="EMBL" id="SNYJ01000002">
    <property type="protein sequence ID" value="TDQ42043.1"/>
    <property type="molecule type" value="Genomic_DNA"/>
</dbReference>
<dbReference type="CDD" id="cd06325">
    <property type="entry name" value="PBP1_ABC_unchar_transporter"/>
    <property type="match status" value="1"/>
</dbReference>
<evidence type="ECO:0000313" key="3">
    <source>
        <dbReference type="EMBL" id="TDQ42043.1"/>
    </source>
</evidence>
<feature type="signal peptide" evidence="2">
    <location>
        <begin position="1"/>
        <end position="21"/>
    </location>
</feature>
<feature type="chain" id="PRO_5020662092" evidence="2">
    <location>
        <begin position="22"/>
        <end position="340"/>
    </location>
</feature>